<dbReference type="Proteomes" id="UP000677228">
    <property type="component" value="Unassembled WGS sequence"/>
</dbReference>
<dbReference type="EMBL" id="CAJOBA010053766">
    <property type="protein sequence ID" value="CAF4268208.1"/>
    <property type="molecule type" value="Genomic_DNA"/>
</dbReference>
<dbReference type="Proteomes" id="UP000682733">
    <property type="component" value="Unassembled WGS sequence"/>
</dbReference>
<sequence length="241" mass="26942">MILLTGCISGTGKQPGQLVELLRRFKAKMMSTDETIVHLNHDIKLLNERCVDLHQTCDLQVGLMKTNKQLLDQLPISSQQQLVSTNLIDKLSVTIEKLHSSFEVQPVQQSFQKPSVTAKLTQSSSISQSSLISSNHEQSKSNPSVPITITGSSIVRNLEPGKLFVGDKHFDINIRAKHGASIKQLTHMVNNNWIDQHFNLSSHAIISIGSIDMKHINSDKAIELLNQLIQTLKRKHQHIKP</sequence>
<proteinExistence type="predicted"/>
<name>A0A8S2FIJ2_9BILA</name>
<accession>A0A8S2FIJ2</accession>
<reference evidence="1" key="1">
    <citation type="submission" date="2021-02" db="EMBL/GenBank/DDBJ databases">
        <authorList>
            <person name="Nowell W R."/>
        </authorList>
    </citation>
    <scope>NUCLEOTIDE SEQUENCE</scope>
</reference>
<evidence type="ECO:0000313" key="1">
    <source>
        <dbReference type="EMBL" id="CAF1477104.1"/>
    </source>
</evidence>
<protein>
    <submittedName>
        <fullName evidence="1">Uncharacterized protein</fullName>
    </submittedName>
</protein>
<dbReference type="EMBL" id="CAJNOK010031847">
    <property type="protein sequence ID" value="CAF1477104.1"/>
    <property type="molecule type" value="Genomic_DNA"/>
</dbReference>
<feature type="non-terminal residue" evidence="1">
    <location>
        <position position="241"/>
    </location>
</feature>
<organism evidence="1 3">
    <name type="scientific">Didymodactylos carnosus</name>
    <dbReference type="NCBI Taxonomy" id="1234261"/>
    <lineage>
        <taxon>Eukaryota</taxon>
        <taxon>Metazoa</taxon>
        <taxon>Spiralia</taxon>
        <taxon>Gnathifera</taxon>
        <taxon>Rotifera</taxon>
        <taxon>Eurotatoria</taxon>
        <taxon>Bdelloidea</taxon>
        <taxon>Philodinida</taxon>
        <taxon>Philodinidae</taxon>
        <taxon>Didymodactylos</taxon>
    </lineage>
</organism>
<comment type="caution">
    <text evidence="1">The sequence shown here is derived from an EMBL/GenBank/DDBJ whole genome shotgun (WGS) entry which is preliminary data.</text>
</comment>
<dbReference type="AlphaFoldDB" id="A0A8S2FIJ2"/>
<evidence type="ECO:0000313" key="3">
    <source>
        <dbReference type="Proteomes" id="UP000677228"/>
    </source>
</evidence>
<gene>
    <name evidence="1" type="ORF">OVA965_LOCUS35904</name>
    <name evidence="2" type="ORF">TMI583_LOCUS36893</name>
</gene>
<evidence type="ECO:0000313" key="2">
    <source>
        <dbReference type="EMBL" id="CAF4268208.1"/>
    </source>
</evidence>